<evidence type="ECO:0000313" key="5">
    <source>
        <dbReference type="EMBL" id="PVH98862.1"/>
    </source>
</evidence>
<dbReference type="SUPFAM" id="SSF51735">
    <property type="entry name" value="NAD(P)-binding Rossmann-fold domains"/>
    <property type="match status" value="1"/>
</dbReference>
<evidence type="ECO:0000256" key="1">
    <source>
        <dbReference type="ARBA" id="ARBA00008072"/>
    </source>
</evidence>
<comment type="subunit">
    <text evidence="2">Monomer.</text>
</comment>
<gene>
    <name evidence="5" type="ORF">DM02DRAFT_26311</name>
</gene>
<evidence type="ECO:0000313" key="6">
    <source>
        <dbReference type="Proteomes" id="UP000244855"/>
    </source>
</evidence>
<proteinExistence type="inferred from homology"/>
<feature type="domain" description="Enoyl reductase (ER)" evidence="4">
    <location>
        <begin position="17"/>
        <end position="344"/>
    </location>
</feature>
<dbReference type="Gene3D" id="3.90.180.10">
    <property type="entry name" value="Medium-chain alcohol dehydrogenases, catalytic domain"/>
    <property type="match status" value="1"/>
</dbReference>
<keyword evidence="3" id="KW-0560">Oxidoreductase</keyword>
<name>A0A2V1DL01_9PLEO</name>
<dbReference type="InterPro" id="IPR013154">
    <property type="entry name" value="ADH-like_N"/>
</dbReference>
<dbReference type="Pfam" id="PF08240">
    <property type="entry name" value="ADH_N"/>
    <property type="match status" value="1"/>
</dbReference>
<dbReference type="EMBL" id="KZ805404">
    <property type="protein sequence ID" value="PVH98862.1"/>
    <property type="molecule type" value="Genomic_DNA"/>
</dbReference>
<dbReference type="InterPro" id="IPR020843">
    <property type="entry name" value="ER"/>
</dbReference>
<comment type="similarity">
    <text evidence="1">Belongs to the zinc-containing alcohol dehydrogenase family.</text>
</comment>
<dbReference type="PANTHER" id="PTHR45348">
    <property type="entry name" value="HYPOTHETICAL OXIDOREDUCTASE (EUROFUNG)"/>
    <property type="match status" value="1"/>
</dbReference>
<dbReference type="Proteomes" id="UP000244855">
    <property type="component" value="Unassembled WGS sequence"/>
</dbReference>
<dbReference type="InterPro" id="IPR047122">
    <property type="entry name" value="Trans-enoyl_RdTase-like"/>
</dbReference>
<sequence length="346" mass="36743">MANSRETTHELQLTQKGGPFKVVQVAKTEPGPDQIRVRLQAIALNLLDKKQRDMGIFIKEYPFVLGIEGAGVVETVGSEVKDFQPGDEVMAMPSGRMTGENWGGAYAERTNVQVDFYTARKPKNISVEEAASLPIAYVTAVAVMANESGIPLPILPELDNTGTTPSSVLVLGGSSTTGAAAIQLLRLAHPSLPIYATSSARNFPQVNSIGATKVFDYHSPSLVADIKAHSPNSQGIDMILDFVAGGAAQTDICDVFDPAGSKQYRAVLTGSTIPVPEGVALRVGSGHEIGEMKGGKSIFPMLTKLVEEGKYKVPLKADIRGHGLEDIPKVIEDLPKVSAAKIIVTV</sequence>
<dbReference type="PANTHER" id="PTHR45348:SF2">
    <property type="entry name" value="ZINC-TYPE ALCOHOL DEHYDROGENASE-LIKE PROTEIN C2E1P3.01"/>
    <property type="match status" value="1"/>
</dbReference>
<dbReference type="OrthoDB" id="10257049at2759"/>
<dbReference type="SUPFAM" id="SSF50129">
    <property type="entry name" value="GroES-like"/>
    <property type="match status" value="1"/>
</dbReference>
<accession>A0A2V1DL01</accession>
<protein>
    <submittedName>
        <fullName evidence="5">Putative alcohol dehydrogenase</fullName>
    </submittedName>
</protein>
<evidence type="ECO:0000256" key="3">
    <source>
        <dbReference type="ARBA" id="ARBA00023002"/>
    </source>
</evidence>
<reference evidence="5 6" key="1">
    <citation type="journal article" date="2018" name="Sci. Rep.">
        <title>Comparative genomics provides insights into the lifestyle and reveals functional heterogeneity of dark septate endophytic fungi.</title>
        <authorList>
            <person name="Knapp D.G."/>
            <person name="Nemeth J.B."/>
            <person name="Barry K."/>
            <person name="Hainaut M."/>
            <person name="Henrissat B."/>
            <person name="Johnson J."/>
            <person name="Kuo A."/>
            <person name="Lim J.H.P."/>
            <person name="Lipzen A."/>
            <person name="Nolan M."/>
            <person name="Ohm R.A."/>
            <person name="Tamas L."/>
            <person name="Grigoriev I.V."/>
            <person name="Spatafora J.W."/>
            <person name="Nagy L.G."/>
            <person name="Kovacs G.M."/>
        </authorList>
    </citation>
    <scope>NUCLEOTIDE SEQUENCE [LARGE SCALE GENOMIC DNA]</scope>
    <source>
        <strain evidence="5 6">DSE2036</strain>
    </source>
</reference>
<dbReference type="Gene3D" id="3.40.50.720">
    <property type="entry name" value="NAD(P)-binding Rossmann-like Domain"/>
    <property type="match status" value="1"/>
</dbReference>
<organism evidence="5 6">
    <name type="scientific">Periconia macrospinosa</name>
    <dbReference type="NCBI Taxonomy" id="97972"/>
    <lineage>
        <taxon>Eukaryota</taxon>
        <taxon>Fungi</taxon>
        <taxon>Dikarya</taxon>
        <taxon>Ascomycota</taxon>
        <taxon>Pezizomycotina</taxon>
        <taxon>Dothideomycetes</taxon>
        <taxon>Pleosporomycetidae</taxon>
        <taxon>Pleosporales</taxon>
        <taxon>Massarineae</taxon>
        <taxon>Periconiaceae</taxon>
        <taxon>Periconia</taxon>
    </lineage>
</organism>
<dbReference type="AlphaFoldDB" id="A0A2V1DL01"/>
<dbReference type="InterPro" id="IPR011032">
    <property type="entry name" value="GroES-like_sf"/>
</dbReference>
<dbReference type="STRING" id="97972.A0A2V1DL01"/>
<keyword evidence="6" id="KW-1185">Reference proteome</keyword>
<dbReference type="InterPro" id="IPR036291">
    <property type="entry name" value="NAD(P)-bd_dom_sf"/>
</dbReference>
<evidence type="ECO:0000256" key="2">
    <source>
        <dbReference type="ARBA" id="ARBA00011245"/>
    </source>
</evidence>
<dbReference type="SMART" id="SM00829">
    <property type="entry name" value="PKS_ER"/>
    <property type="match status" value="1"/>
</dbReference>
<dbReference type="CDD" id="cd08249">
    <property type="entry name" value="enoyl_reductase_like"/>
    <property type="match status" value="1"/>
</dbReference>
<evidence type="ECO:0000259" key="4">
    <source>
        <dbReference type="SMART" id="SM00829"/>
    </source>
</evidence>
<dbReference type="GO" id="GO:0016651">
    <property type="term" value="F:oxidoreductase activity, acting on NAD(P)H"/>
    <property type="evidence" value="ECO:0007669"/>
    <property type="project" value="InterPro"/>
</dbReference>